<name>C3XBN2_OXAFO</name>
<dbReference type="SUPFAM" id="SSF54285">
    <property type="entry name" value="MoaD/ThiS"/>
    <property type="match status" value="1"/>
</dbReference>
<dbReference type="AlphaFoldDB" id="C3XBN2"/>
<dbReference type="PANTHER" id="PTHR34472:SF1">
    <property type="entry name" value="SULFUR CARRIER PROTEIN THIS"/>
    <property type="match status" value="1"/>
</dbReference>
<gene>
    <name evidence="1" type="primary">thiS</name>
    <name evidence="1" type="ORF">OFBG_01636</name>
</gene>
<dbReference type="NCBIfam" id="TIGR01683">
    <property type="entry name" value="thiS"/>
    <property type="match status" value="1"/>
</dbReference>
<dbReference type="CDD" id="cd00565">
    <property type="entry name" value="Ubl_ThiS"/>
    <property type="match status" value="1"/>
</dbReference>
<dbReference type="InterPro" id="IPR016155">
    <property type="entry name" value="Mopterin_synth/thiamin_S_b"/>
</dbReference>
<organism evidence="1 2">
    <name type="scientific">Oxalobacter formigenes OXCC13</name>
    <dbReference type="NCBI Taxonomy" id="556269"/>
    <lineage>
        <taxon>Bacteria</taxon>
        <taxon>Pseudomonadati</taxon>
        <taxon>Pseudomonadota</taxon>
        <taxon>Betaproteobacteria</taxon>
        <taxon>Burkholderiales</taxon>
        <taxon>Oxalobacteraceae</taxon>
        <taxon>Oxalobacter</taxon>
    </lineage>
</organism>
<dbReference type="GeneID" id="77134365"/>
<dbReference type="HOGENOM" id="CLU_174611_3_1_4"/>
<dbReference type="InterPro" id="IPR012675">
    <property type="entry name" value="Beta-grasp_dom_sf"/>
</dbReference>
<dbReference type="InterPro" id="IPR010035">
    <property type="entry name" value="Thi_S"/>
</dbReference>
<dbReference type="InterPro" id="IPR003749">
    <property type="entry name" value="ThiS/MoaD-like"/>
</dbReference>
<dbReference type="OrthoDB" id="9800283at2"/>
<sequence>MSIEIKLNGETRQVDDGCTLQDLISSLQLPNRALAVAVNRKVISRQTWQECILQPADQVELVRAIGGG</sequence>
<evidence type="ECO:0000313" key="1">
    <source>
        <dbReference type="EMBL" id="EEO30608.1"/>
    </source>
</evidence>
<dbReference type="Proteomes" id="UP000005089">
    <property type="component" value="Unassembled WGS sequence"/>
</dbReference>
<accession>C3XBN2</accession>
<dbReference type="Gene3D" id="3.10.20.30">
    <property type="match status" value="1"/>
</dbReference>
<dbReference type="STRING" id="847.BRW83_0456"/>
<proteinExistence type="predicted"/>
<reference evidence="1 2" key="1">
    <citation type="submission" date="2009-02" db="EMBL/GenBank/DDBJ databases">
        <title>The Genome Sequence of Oxalobacter formigenes OXCC13.</title>
        <authorList>
            <consortium name="The Broad Institute Genome Sequencing Platform"/>
            <person name="Ward D."/>
            <person name="Young S.K."/>
            <person name="Kodira C.D."/>
            <person name="Zeng Q."/>
            <person name="Koehrsen M."/>
            <person name="Alvarado L."/>
            <person name="Berlin A."/>
            <person name="Borenstein D."/>
            <person name="Chen Z."/>
            <person name="Engels R."/>
            <person name="Freedman E."/>
            <person name="Gellesch M."/>
            <person name="Goldberg J."/>
            <person name="Griggs A."/>
            <person name="Gujja S."/>
            <person name="Heiman D."/>
            <person name="Hepburn T."/>
            <person name="Howarth C."/>
            <person name="Jen D."/>
            <person name="Larson L."/>
            <person name="Lewis B."/>
            <person name="Mehta T."/>
            <person name="Park D."/>
            <person name="Pearson M."/>
            <person name="Roberts A."/>
            <person name="Saif S."/>
            <person name="Shea T."/>
            <person name="Shenoy N."/>
            <person name="Sisk P."/>
            <person name="Stolte C."/>
            <person name="Sykes S."/>
            <person name="Walk T."/>
            <person name="White J."/>
            <person name="Yandava C."/>
            <person name="Allison M.J."/>
            <person name="Lander E."/>
            <person name="Nusbaum C."/>
            <person name="Galagan J."/>
            <person name="Birren B."/>
        </authorList>
    </citation>
    <scope>NUCLEOTIDE SEQUENCE [LARGE SCALE GENOMIC DNA]</scope>
    <source>
        <strain evidence="1 2">OXCC13</strain>
    </source>
</reference>
<dbReference type="RefSeq" id="WP_005881922.1">
    <property type="nucleotide sequence ID" value="NZ_CP019430.1"/>
</dbReference>
<keyword evidence="2" id="KW-1185">Reference proteome</keyword>
<evidence type="ECO:0000313" key="2">
    <source>
        <dbReference type="Proteomes" id="UP000005089"/>
    </source>
</evidence>
<protein>
    <submittedName>
        <fullName evidence="1">Thiamine biosynthesis protein ThiS</fullName>
    </submittedName>
</protein>
<dbReference type="PANTHER" id="PTHR34472">
    <property type="entry name" value="SULFUR CARRIER PROTEIN THIS"/>
    <property type="match status" value="1"/>
</dbReference>
<dbReference type="Pfam" id="PF02597">
    <property type="entry name" value="ThiS"/>
    <property type="match status" value="1"/>
</dbReference>
<dbReference type="eggNOG" id="COG2104">
    <property type="taxonomic scope" value="Bacteria"/>
</dbReference>
<dbReference type="EMBL" id="GG658170">
    <property type="protein sequence ID" value="EEO30608.1"/>
    <property type="molecule type" value="Genomic_DNA"/>
</dbReference>